<dbReference type="Gene3D" id="3.40.50.300">
    <property type="entry name" value="P-loop containing nucleotide triphosphate hydrolases"/>
    <property type="match status" value="1"/>
</dbReference>
<dbReference type="AlphaFoldDB" id="A0A5C0XQE3"/>
<accession>A0A5C0XQE3</accession>
<evidence type="ECO:0000256" key="1">
    <source>
        <dbReference type="ARBA" id="ARBA00022448"/>
    </source>
</evidence>
<dbReference type="InterPro" id="IPR027417">
    <property type="entry name" value="P-loop_NTPase"/>
</dbReference>
<keyword evidence="2" id="KW-0547">Nucleotide-binding</keyword>
<dbReference type="GeneID" id="41713278"/>
<dbReference type="GO" id="GO:0016887">
    <property type="term" value="F:ATP hydrolysis activity"/>
    <property type="evidence" value="ECO:0007669"/>
    <property type="project" value="InterPro"/>
</dbReference>
<evidence type="ECO:0000256" key="3">
    <source>
        <dbReference type="ARBA" id="ARBA00022840"/>
    </source>
</evidence>
<evidence type="ECO:0000313" key="5">
    <source>
        <dbReference type="EMBL" id="QEK79097.1"/>
    </source>
</evidence>
<reference evidence="5 6" key="1">
    <citation type="submission" date="2017-08" db="EMBL/GenBank/DDBJ databases">
        <title>Resequencing and Reannotation of the genome of Pyrococcus furiosus type strain DSM3638.</title>
        <authorList>
            <person name="Reichelt R.M."/>
            <person name="Bunk B."/>
        </authorList>
    </citation>
    <scope>NUCLEOTIDE SEQUENCE [LARGE SCALE GENOMIC DNA]</scope>
    <source>
        <strain evidence="5 6">DSM 3638</strain>
    </source>
</reference>
<organism evidence="5 6">
    <name type="scientific">Pyrococcus furiosus (strain ATCC 43587 / DSM 3638 / JCM 8422 / Vc1)</name>
    <dbReference type="NCBI Taxonomy" id="186497"/>
    <lineage>
        <taxon>Archaea</taxon>
        <taxon>Methanobacteriati</taxon>
        <taxon>Methanobacteriota</taxon>
        <taxon>Thermococci</taxon>
        <taxon>Thermococcales</taxon>
        <taxon>Thermococcaceae</taxon>
        <taxon>Pyrococcus</taxon>
    </lineage>
</organism>
<dbReference type="PROSITE" id="PS50893">
    <property type="entry name" value="ABC_TRANSPORTER_2"/>
    <property type="match status" value="1"/>
</dbReference>
<dbReference type="PANTHER" id="PTHR42939:SF1">
    <property type="entry name" value="ABC TRANSPORTER ATP-BINDING PROTEIN ALBC-RELATED"/>
    <property type="match status" value="1"/>
</dbReference>
<evidence type="ECO:0000313" key="6">
    <source>
        <dbReference type="Proteomes" id="UP000324354"/>
    </source>
</evidence>
<dbReference type="InterPro" id="IPR003439">
    <property type="entry name" value="ABC_transporter-like_ATP-bd"/>
</dbReference>
<proteinExistence type="predicted"/>
<dbReference type="GO" id="GO:0005524">
    <property type="term" value="F:ATP binding"/>
    <property type="evidence" value="ECO:0007669"/>
    <property type="project" value="UniProtKB-KW"/>
</dbReference>
<name>A0A5C0XQE3_PYRFU</name>
<dbReference type="RefSeq" id="WP_011012614.1">
    <property type="nucleotide sequence ID" value="NC_003413.1"/>
</dbReference>
<gene>
    <name evidence="5" type="ORF">PFDSM3638_07350</name>
</gene>
<feature type="domain" description="ABC transporter" evidence="4">
    <location>
        <begin position="2"/>
        <end position="171"/>
    </location>
</feature>
<evidence type="ECO:0000256" key="2">
    <source>
        <dbReference type="ARBA" id="ARBA00022741"/>
    </source>
</evidence>
<protein>
    <submittedName>
        <fullName evidence="5">ABC transporter ATP-binding protein</fullName>
    </submittedName>
</protein>
<dbReference type="OrthoDB" id="44250at2157"/>
<dbReference type="InterPro" id="IPR051782">
    <property type="entry name" value="ABC_Transporter_VariousFunc"/>
</dbReference>
<dbReference type="SUPFAM" id="SSF52540">
    <property type="entry name" value="P-loop containing nucleoside triphosphate hydrolases"/>
    <property type="match status" value="1"/>
</dbReference>
<dbReference type="Pfam" id="PF00005">
    <property type="entry name" value="ABC_tran"/>
    <property type="match status" value="1"/>
</dbReference>
<sequence length="171" mass="19230">MIECSNLSKSYGKVKALDNVSFRLKKGLSLVVGPNGSGKTTLIKILSKLTFPDSGEILVLGKKLEEIKPNEITFAFEKTVFYPRIKVGEYLKTLSEVRGCNNVEEVIEKFELKQILNKRFSQLSQGFKRRFLVATAFIGNPKVIILDEPFSNVDISAKNLLTQVLEEESKK</sequence>
<dbReference type="CDD" id="cd03230">
    <property type="entry name" value="ABC_DR_subfamily_A"/>
    <property type="match status" value="1"/>
</dbReference>
<keyword evidence="3 5" id="KW-0067">ATP-binding</keyword>
<dbReference type="EMBL" id="CP023154">
    <property type="protein sequence ID" value="QEK79097.1"/>
    <property type="molecule type" value="Genomic_DNA"/>
</dbReference>
<dbReference type="Proteomes" id="UP000324354">
    <property type="component" value="Chromosome"/>
</dbReference>
<keyword evidence="1" id="KW-0813">Transport</keyword>
<evidence type="ECO:0000259" key="4">
    <source>
        <dbReference type="PROSITE" id="PS50893"/>
    </source>
</evidence>
<dbReference type="PANTHER" id="PTHR42939">
    <property type="entry name" value="ABC TRANSPORTER ATP-BINDING PROTEIN ALBC-RELATED"/>
    <property type="match status" value="1"/>
</dbReference>